<gene>
    <name evidence="1" type="ORF">UPYG_G00059100</name>
</gene>
<dbReference type="EMBL" id="JAGEUA010000002">
    <property type="protein sequence ID" value="KAL1005435.1"/>
    <property type="molecule type" value="Genomic_DNA"/>
</dbReference>
<dbReference type="Proteomes" id="UP001557470">
    <property type="component" value="Unassembled WGS sequence"/>
</dbReference>
<accession>A0ABD0XQV5</accession>
<evidence type="ECO:0000313" key="2">
    <source>
        <dbReference type="Proteomes" id="UP001557470"/>
    </source>
</evidence>
<evidence type="ECO:0000313" key="1">
    <source>
        <dbReference type="EMBL" id="KAL1005435.1"/>
    </source>
</evidence>
<reference evidence="1 2" key="1">
    <citation type="submission" date="2024-06" db="EMBL/GenBank/DDBJ databases">
        <authorList>
            <person name="Pan Q."/>
            <person name="Wen M."/>
            <person name="Jouanno E."/>
            <person name="Zahm M."/>
            <person name="Klopp C."/>
            <person name="Cabau C."/>
            <person name="Louis A."/>
            <person name="Berthelot C."/>
            <person name="Parey E."/>
            <person name="Roest Crollius H."/>
            <person name="Montfort J."/>
            <person name="Robinson-Rechavi M."/>
            <person name="Bouchez O."/>
            <person name="Lampietro C."/>
            <person name="Lopez Roques C."/>
            <person name="Donnadieu C."/>
            <person name="Postlethwait J."/>
            <person name="Bobe J."/>
            <person name="Verreycken H."/>
            <person name="Guiguen Y."/>
        </authorList>
    </citation>
    <scope>NUCLEOTIDE SEQUENCE [LARGE SCALE GENOMIC DNA]</scope>
    <source>
        <strain evidence="1">Up_M1</strain>
        <tissue evidence="1">Testis</tissue>
    </source>
</reference>
<name>A0ABD0XQV5_UMBPY</name>
<comment type="caution">
    <text evidence="1">The sequence shown here is derived from an EMBL/GenBank/DDBJ whole genome shotgun (WGS) entry which is preliminary data.</text>
</comment>
<protein>
    <submittedName>
        <fullName evidence="1">Uncharacterized protein</fullName>
    </submittedName>
</protein>
<keyword evidence="2" id="KW-1185">Reference proteome</keyword>
<sequence length="63" mass="7219">MKRVHLKIETFRLAKWEPPETQTAKEQQASANAVKRANAHVYQCNEKNPSHLLKSIHLGITVK</sequence>
<dbReference type="AlphaFoldDB" id="A0ABD0XQV5"/>
<organism evidence="1 2">
    <name type="scientific">Umbra pygmaea</name>
    <name type="common">Eastern mudminnow</name>
    <dbReference type="NCBI Taxonomy" id="75934"/>
    <lineage>
        <taxon>Eukaryota</taxon>
        <taxon>Metazoa</taxon>
        <taxon>Chordata</taxon>
        <taxon>Craniata</taxon>
        <taxon>Vertebrata</taxon>
        <taxon>Euteleostomi</taxon>
        <taxon>Actinopterygii</taxon>
        <taxon>Neopterygii</taxon>
        <taxon>Teleostei</taxon>
        <taxon>Protacanthopterygii</taxon>
        <taxon>Esociformes</taxon>
        <taxon>Umbridae</taxon>
        <taxon>Umbra</taxon>
    </lineage>
</organism>
<proteinExistence type="predicted"/>